<dbReference type="Proteomes" id="UP000036893">
    <property type="component" value="Unassembled WGS sequence"/>
</dbReference>
<feature type="signal peptide" evidence="4">
    <location>
        <begin position="1"/>
        <end position="28"/>
    </location>
</feature>
<evidence type="ECO:0000256" key="2">
    <source>
        <dbReference type="ARBA" id="ARBA00023026"/>
    </source>
</evidence>
<name>A0A8E0V473_9EURO</name>
<evidence type="ECO:0000313" key="7">
    <source>
        <dbReference type="Proteomes" id="UP000036893"/>
    </source>
</evidence>
<reference evidence="6" key="2">
    <citation type="submission" date="2021-01" db="EMBL/GenBank/DDBJ databases">
        <title>Pan-genome distribution and transcriptional activeness of fungal secondary metabolism genes in Aspergillus section Fumigati.</title>
        <authorList>
            <person name="Takahashi H."/>
            <person name="Umemura M."/>
            <person name="Ninomiya A."/>
            <person name="Kusuya Y."/>
            <person name="Urayama S."/>
            <person name="Shimizu M."/>
            <person name="Watanabe A."/>
            <person name="Kamei K."/>
            <person name="Yaguchi T."/>
            <person name="Hagiwara D."/>
        </authorList>
    </citation>
    <scope>NUCLEOTIDE SEQUENCE</scope>
    <source>
        <strain evidence="6">IFM 46973</strain>
    </source>
</reference>
<accession>A0A8E0V473</accession>
<feature type="domain" description="LysM" evidence="5">
    <location>
        <begin position="359"/>
        <end position="405"/>
    </location>
</feature>
<dbReference type="SUPFAM" id="SSF54106">
    <property type="entry name" value="LysM domain"/>
    <property type="match status" value="3"/>
</dbReference>
<reference evidence="6" key="1">
    <citation type="journal article" date="2015" name="Genome Announc.">
        <title>Draft Genome Sequence of the Pathogenic Filamentous Fungus Aspergillus udagawae Strain IFM 46973T.</title>
        <authorList>
            <person name="Kusuya Y."/>
            <person name="Takahashi-Nakaguchi A."/>
            <person name="Takahashi H."/>
            <person name="Yaguchi T."/>
        </authorList>
    </citation>
    <scope>NUCLEOTIDE SEQUENCE</scope>
    <source>
        <strain evidence="6">IFM 46973</strain>
    </source>
</reference>
<dbReference type="CDD" id="cd00118">
    <property type="entry name" value="LysM"/>
    <property type="match status" value="4"/>
</dbReference>
<dbReference type="InterPro" id="IPR018392">
    <property type="entry name" value="LysM"/>
</dbReference>
<dbReference type="Pfam" id="PF01476">
    <property type="entry name" value="LysM"/>
    <property type="match status" value="3"/>
</dbReference>
<dbReference type="EMBL" id="BBXM02000006">
    <property type="protein sequence ID" value="GIC91574.1"/>
    <property type="molecule type" value="Genomic_DNA"/>
</dbReference>
<feature type="domain" description="LysM" evidence="5">
    <location>
        <begin position="270"/>
        <end position="318"/>
    </location>
</feature>
<dbReference type="GeneID" id="66995496"/>
<feature type="region of interest" description="Disordered" evidence="3">
    <location>
        <begin position="713"/>
        <end position="733"/>
    </location>
</feature>
<comment type="caution">
    <text evidence="6">The sequence shown here is derived from an EMBL/GenBank/DDBJ whole genome shotgun (WGS) entry which is preliminary data.</text>
</comment>
<feature type="domain" description="LysM" evidence="5">
    <location>
        <begin position="220"/>
        <end position="265"/>
    </location>
</feature>
<dbReference type="GO" id="GO:0008061">
    <property type="term" value="F:chitin binding"/>
    <property type="evidence" value="ECO:0007669"/>
    <property type="project" value="UniProtKB-KW"/>
</dbReference>
<dbReference type="RefSeq" id="XP_043148840.1">
    <property type="nucleotide sequence ID" value="XM_043292905.1"/>
</dbReference>
<keyword evidence="4" id="KW-0732">Signal</keyword>
<keyword evidence="2" id="KW-0843">Virulence</keyword>
<evidence type="ECO:0000259" key="5">
    <source>
        <dbReference type="PROSITE" id="PS51782"/>
    </source>
</evidence>
<protein>
    <recommendedName>
        <fullName evidence="5">LysM domain-containing protein</fullName>
    </recommendedName>
</protein>
<feature type="chain" id="PRO_5034171838" description="LysM domain-containing protein" evidence="4">
    <location>
        <begin position="29"/>
        <end position="778"/>
    </location>
</feature>
<evidence type="ECO:0000256" key="3">
    <source>
        <dbReference type="SAM" id="MobiDB-lite"/>
    </source>
</evidence>
<gene>
    <name evidence="6" type="ORF">Aud_008019</name>
</gene>
<dbReference type="InterPro" id="IPR036779">
    <property type="entry name" value="LysM_dom_sf"/>
</dbReference>
<organism evidence="6 7">
    <name type="scientific">Aspergillus udagawae</name>
    <dbReference type="NCBI Taxonomy" id="91492"/>
    <lineage>
        <taxon>Eukaryota</taxon>
        <taxon>Fungi</taxon>
        <taxon>Dikarya</taxon>
        <taxon>Ascomycota</taxon>
        <taxon>Pezizomycotina</taxon>
        <taxon>Eurotiomycetes</taxon>
        <taxon>Eurotiomycetidae</taxon>
        <taxon>Eurotiales</taxon>
        <taxon>Aspergillaceae</taxon>
        <taxon>Aspergillus</taxon>
        <taxon>Aspergillus subgen. Fumigati</taxon>
    </lineage>
</organism>
<dbReference type="PANTHER" id="PTHR34997">
    <property type="entry name" value="AM15"/>
    <property type="match status" value="1"/>
</dbReference>
<sequence length="778" mass="83208">MAGPFLTWRAKFALFFMAILSLVATASAQALYALNYADSSMLTGASQACLDAYNANVSCTRAIGYLYSDLWPNFNKTVVDSLCTEDCFQSLVDHRRNVSAQCASNVTFYDIGAGSTWPATYRIDQAIYGYNLTCVKRSDGEYCNIWFQTGVESTTNPECDECYLVTAYMQAESPIDPDPAEMQSMYSSMSSSCQYTGPPATKTLTNLVLASPTGSHTCNSQYTIKPGDTYFSVSQSQNVATHDLVTANGLNYNLTDFPTNGTLCIRNQCSTYVVQANDTCSSIATANSISLAKLHSWNAQINGLCNNLADQVNQTICVSNPLGDAYIVASSSASSTEKFTSPAPEPTNIAPNTNTDCGEYYGVVAGDDCGTISLKYSISLDDFLFLNPQVWANCTNLWVNTSYCVAPVGSISTYPGYTSATATFSITPANSTPVPWKDLFAPSNRSVTIIPLASDTRTDCWDYLWWKSSLNSPPSCWSLAISFDITGEQLVLWNPSLKANATLTSDGITNTANGAVTTAYNYPCTIEPSVSYCVALASPTSAAKISTAPPSPRASGEAAGCTKWFPGILNCASHLSLLRMDLTTFYSLNPSVKSDCFGYVLGTYYCYSTSVDGSVATSNATTTATNTISFSPTITTATPSSTGIMTPTPIQSGMISTCNKFYDVQTGDGCWAIANKYSISLNDFYAWNPAVGTDCSGLWPNYYVCVGIEGSRSSSSIPPPSTSTSSSSTASTLPVSTNGLCGSAAVWSEADIPITTDASAAKEAVEQLFEDLKRKMKK</sequence>
<dbReference type="AlphaFoldDB" id="A0A8E0V473"/>
<dbReference type="PROSITE" id="PS51782">
    <property type="entry name" value="LYSM"/>
    <property type="match status" value="4"/>
</dbReference>
<dbReference type="InterPro" id="IPR052210">
    <property type="entry name" value="LysM1-like"/>
</dbReference>
<keyword evidence="1" id="KW-0147">Chitin-binding</keyword>
<dbReference type="Gene3D" id="3.10.350.10">
    <property type="entry name" value="LysM domain"/>
    <property type="match status" value="3"/>
</dbReference>
<evidence type="ECO:0000313" key="6">
    <source>
        <dbReference type="EMBL" id="GIC91574.1"/>
    </source>
</evidence>
<dbReference type="SMART" id="SM00257">
    <property type="entry name" value="LysM"/>
    <property type="match status" value="4"/>
</dbReference>
<feature type="domain" description="LysM" evidence="5">
    <location>
        <begin position="660"/>
        <end position="706"/>
    </location>
</feature>
<evidence type="ECO:0000256" key="1">
    <source>
        <dbReference type="ARBA" id="ARBA00022669"/>
    </source>
</evidence>
<evidence type="ECO:0000256" key="4">
    <source>
        <dbReference type="SAM" id="SignalP"/>
    </source>
</evidence>
<dbReference type="PANTHER" id="PTHR34997:SF1">
    <property type="entry name" value="PEPTIDOGLYCAN-BINDING LYSIN DOMAIN"/>
    <property type="match status" value="1"/>
</dbReference>
<proteinExistence type="predicted"/>